<organism evidence="1 2">
    <name type="scientific">Spongiivirga citrea</name>
    <dbReference type="NCBI Taxonomy" id="1481457"/>
    <lineage>
        <taxon>Bacteria</taxon>
        <taxon>Pseudomonadati</taxon>
        <taxon>Bacteroidota</taxon>
        <taxon>Flavobacteriia</taxon>
        <taxon>Flavobacteriales</taxon>
        <taxon>Flavobacteriaceae</taxon>
        <taxon>Spongiivirga</taxon>
    </lineage>
</organism>
<evidence type="ECO:0000313" key="1">
    <source>
        <dbReference type="EMBL" id="NER18746.1"/>
    </source>
</evidence>
<sequence length="191" mass="22661">MKSRRYYYLIFLLLNTYILLSQDKLEKEYRLNEQQIPKKALDYVASFNFVNKIKWFAEESLTAMTIEAKTKTKKGLYSIEFDKNGALEDLEIDIDFKSIPAPVKLQIIDHLTSNYKRHRIKKTQLQYSGNPEDIRDYLVLSKEKSIIKKYEIVIKAKNESGVHLYEFLFSHTGDLERKSKIIFRNSDNLEY</sequence>
<protein>
    <submittedName>
        <fullName evidence="1">Uncharacterized protein</fullName>
    </submittedName>
</protein>
<reference evidence="1 2" key="1">
    <citation type="submission" date="2020-01" db="EMBL/GenBank/DDBJ databases">
        <title>Spongiivirga citrea KCTC 32990T.</title>
        <authorList>
            <person name="Wang G."/>
        </authorList>
    </citation>
    <scope>NUCLEOTIDE SEQUENCE [LARGE SCALE GENOMIC DNA]</scope>
    <source>
        <strain evidence="1 2">KCTC 32990</strain>
    </source>
</reference>
<name>A0A6M0CLD7_9FLAO</name>
<proteinExistence type="predicted"/>
<gene>
    <name evidence="1" type="ORF">GWK10_16120</name>
</gene>
<keyword evidence="2" id="KW-1185">Reference proteome</keyword>
<comment type="caution">
    <text evidence="1">The sequence shown here is derived from an EMBL/GenBank/DDBJ whole genome shotgun (WGS) entry which is preliminary data.</text>
</comment>
<dbReference type="SUPFAM" id="SSF160574">
    <property type="entry name" value="BT0923-like"/>
    <property type="match status" value="1"/>
</dbReference>
<evidence type="ECO:0000313" key="2">
    <source>
        <dbReference type="Proteomes" id="UP000474296"/>
    </source>
</evidence>
<accession>A0A6M0CLD7</accession>
<dbReference type="RefSeq" id="WP_164033432.1">
    <property type="nucleotide sequence ID" value="NZ_JAABOQ010000007.1"/>
</dbReference>
<dbReference type="AlphaFoldDB" id="A0A6M0CLD7"/>
<dbReference type="Proteomes" id="UP000474296">
    <property type="component" value="Unassembled WGS sequence"/>
</dbReference>
<dbReference type="EMBL" id="JAABOQ010000007">
    <property type="protein sequence ID" value="NER18746.1"/>
    <property type="molecule type" value="Genomic_DNA"/>
</dbReference>